<protein>
    <submittedName>
        <fullName evidence="1">Uncharacterized protein</fullName>
    </submittedName>
</protein>
<dbReference type="InterPro" id="IPR027417">
    <property type="entry name" value="P-loop_NTPase"/>
</dbReference>
<dbReference type="OrthoDB" id="9783544at2"/>
<accession>A0A845L0V5</accession>
<gene>
    <name evidence="1" type="ORF">GTO91_10575</name>
</gene>
<name>A0A845L0V5_9FIRM</name>
<evidence type="ECO:0000313" key="1">
    <source>
        <dbReference type="EMBL" id="MZP30152.1"/>
    </source>
</evidence>
<proteinExistence type="predicted"/>
<comment type="caution">
    <text evidence="1">The sequence shown here is derived from an EMBL/GenBank/DDBJ whole genome shotgun (WGS) entry which is preliminary data.</text>
</comment>
<dbReference type="RefSeq" id="WP_161258681.1">
    <property type="nucleotide sequence ID" value="NZ_WXEY01000010.1"/>
</dbReference>
<dbReference type="Proteomes" id="UP000463470">
    <property type="component" value="Unassembled WGS sequence"/>
</dbReference>
<keyword evidence="2" id="KW-1185">Reference proteome</keyword>
<evidence type="ECO:0000313" key="2">
    <source>
        <dbReference type="Proteomes" id="UP000463470"/>
    </source>
</evidence>
<organism evidence="1 2">
    <name type="scientific">Heliomicrobium undosum</name>
    <dbReference type="NCBI Taxonomy" id="121734"/>
    <lineage>
        <taxon>Bacteria</taxon>
        <taxon>Bacillati</taxon>
        <taxon>Bacillota</taxon>
        <taxon>Clostridia</taxon>
        <taxon>Eubacteriales</taxon>
        <taxon>Heliobacteriaceae</taxon>
        <taxon>Heliomicrobium</taxon>
    </lineage>
</organism>
<dbReference type="AlphaFoldDB" id="A0A845L0V5"/>
<dbReference type="SUPFAM" id="SSF52540">
    <property type="entry name" value="P-loop containing nucleoside triphosphate hydrolases"/>
    <property type="match status" value="1"/>
</dbReference>
<reference evidence="1 2" key="1">
    <citation type="submission" date="2020-01" db="EMBL/GenBank/DDBJ databases">
        <title>Whole-genome sequence of Heliobacterium undosum DSM 13378.</title>
        <authorList>
            <person name="Kyndt J.A."/>
            <person name="Meyer T.E."/>
        </authorList>
    </citation>
    <scope>NUCLEOTIDE SEQUENCE [LARGE SCALE GENOMIC DNA]</scope>
    <source>
        <strain evidence="1 2">DSM 13378</strain>
    </source>
</reference>
<sequence>MKTVGIAGTAKNTGKTTTASALLREAYRRRRRVAVTSIGYDGEELDNITGLPKPRLALEPGTLVATARKCLPPSTADIRILEDTNIPSALGAIIIGEVLSPGLVVVAGPNKAVEVGRVKGRLACYRPDLLMVDGALNRIAPMVETDGVILATGAARHADPGRLTAETESIAQIFRLPQGSTAVFADGGGVACRRNGQWRKMPLADAQMLTVEDGRDLGGQILAFLASVTDGETNNPTEGLLALSRLVTTAAIRSMLSTAGPRLRGWRIFFRDPVTLLLSDNPGETDLMLRQLRESGLTPVLRRSIPLLAVTVNPFYPEYDAESQTYQPRYLPGGVLEGRLGRRLKVPVLDVKREGALALWRKAIGF</sequence>
<dbReference type="EMBL" id="WXEY01000010">
    <property type="protein sequence ID" value="MZP30152.1"/>
    <property type="molecule type" value="Genomic_DNA"/>
</dbReference>